<reference evidence="1 2" key="1">
    <citation type="submission" date="2022-12" db="EMBL/GenBank/DDBJ databases">
        <title>Chromosome-scale assembly of the Ensete ventricosum genome.</title>
        <authorList>
            <person name="Dussert Y."/>
            <person name="Stocks J."/>
            <person name="Wendawek A."/>
            <person name="Woldeyes F."/>
            <person name="Nichols R.A."/>
            <person name="Borrell J.S."/>
        </authorList>
    </citation>
    <scope>NUCLEOTIDE SEQUENCE [LARGE SCALE GENOMIC DNA]</scope>
    <source>
        <strain evidence="2">cv. Maze</strain>
        <tissue evidence="1">Seeds</tissue>
    </source>
</reference>
<gene>
    <name evidence="1" type="ORF">OPV22_003329</name>
</gene>
<organism evidence="1 2">
    <name type="scientific">Ensete ventricosum</name>
    <name type="common">Abyssinian banana</name>
    <name type="synonym">Musa ensete</name>
    <dbReference type="NCBI Taxonomy" id="4639"/>
    <lineage>
        <taxon>Eukaryota</taxon>
        <taxon>Viridiplantae</taxon>
        <taxon>Streptophyta</taxon>
        <taxon>Embryophyta</taxon>
        <taxon>Tracheophyta</taxon>
        <taxon>Spermatophyta</taxon>
        <taxon>Magnoliopsida</taxon>
        <taxon>Liliopsida</taxon>
        <taxon>Zingiberales</taxon>
        <taxon>Musaceae</taxon>
        <taxon>Ensete</taxon>
    </lineage>
</organism>
<dbReference type="AlphaFoldDB" id="A0AAV8S0B6"/>
<sequence>MTHRYVNKLQLHLSWNGSTYYVLCPQLISAHIYMEEVCTETSMPCTTQNPLNFHDIHQENFDHSDRNGGFFPEFTRSSLEFSQFANNLAAFGSNFKVSQALPVWSPMPQAQR</sequence>
<name>A0AAV8S0B6_ENSVE</name>
<proteinExistence type="predicted"/>
<comment type="caution">
    <text evidence="1">The sequence shown here is derived from an EMBL/GenBank/DDBJ whole genome shotgun (WGS) entry which is preliminary data.</text>
</comment>
<accession>A0AAV8S0B6</accession>
<dbReference type="Proteomes" id="UP001222027">
    <property type="component" value="Unassembled WGS sequence"/>
</dbReference>
<protein>
    <submittedName>
        <fullName evidence="1">Uncharacterized protein</fullName>
    </submittedName>
</protein>
<keyword evidence="2" id="KW-1185">Reference proteome</keyword>
<evidence type="ECO:0000313" key="1">
    <source>
        <dbReference type="EMBL" id="KAJ8512895.1"/>
    </source>
</evidence>
<evidence type="ECO:0000313" key="2">
    <source>
        <dbReference type="Proteomes" id="UP001222027"/>
    </source>
</evidence>
<dbReference type="EMBL" id="JAQQAF010000001">
    <property type="protein sequence ID" value="KAJ8512895.1"/>
    <property type="molecule type" value="Genomic_DNA"/>
</dbReference>